<feature type="transmembrane region" description="Helical" evidence="6">
    <location>
        <begin position="279"/>
        <end position="298"/>
    </location>
</feature>
<evidence type="ECO:0000256" key="6">
    <source>
        <dbReference type="SAM" id="Phobius"/>
    </source>
</evidence>
<evidence type="ECO:0000256" key="4">
    <source>
        <dbReference type="ARBA" id="ARBA00023136"/>
    </source>
</evidence>
<feature type="transmembrane region" description="Helical" evidence="6">
    <location>
        <begin position="71"/>
        <end position="89"/>
    </location>
</feature>
<dbReference type="RefSeq" id="XP_012179495.1">
    <property type="nucleotide sequence ID" value="XM_012324105.1"/>
</dbReference>
<feature type="transmembrane region" description="Helical" evidence="6">
    <location>
        <begin position="310"/>
        <end position="330"/>
    </location>
</feature>
<dbReference type="Proteomes" id="UP000006352">
    <property type="component" value="Unassembled WGS sequence"/>
</dbReference>
<feature type="region of interest" description="Disordered" evidence="5">
    <location>
        <begin position="410"/>
        <end position="441"/>
    </location>
</feature>
<organism evidence="8 9">
    <name type="scientific">Fibroporia radiculosa</name>
    <dbReference type="NCBI Taxonomy" id="599839"/>
    <lineage>
        <taxon>Eukaryota</taxon>
        <taxon>Fungi</taxon>
        <taxon>Dikarya</taxon>
        <taxon>Basidiomycota</taxon>
        <taxon>Agaricomycotina</taxon>
        <taxon>Agaricomycetes</taxon>
        <taxon>Polyporales</taxon>
        <taxon>Fibroporiaceae</taxon>
        <taxon>Fibroporia</taxon>
    </lineage>
</organism>
<feature type="compositionally biased region" description="Basic and acidic residues" evidence="5">
    <location>
        <begin position="429"/>
        <end position="441"/>
    </location>
</feature>
<evidence type="ECO:0000256" key="2">
    <source>
        <dbReference type="ARBA" id="ARBA00022692"/>
    </source>
</evidence>
<keyword evidence="2 6" id="KW-0812">Transmembrane</keyword>
<feature type="domain" description="EamA" evidence="7">
    <location>
        <begin position="70"/>
        <end position="207"/>
    </location>
</feature>
<dbReference type="SUPFAM" id="SSF103481">
    <property type="entry name" value="Multidrug resistance efflux transporter EmrE"/>
    <property type="match status" value="2"/>
</dbReference>
<feature type="transmembrane region" description="Helical" evidence="6">
    <location>
        <begin position="134"/>
        <end position="155"/>
    </location>
</feature>
<dbReference type="AlphaFoldDB" id="J4HUL0"/>
<evidence type="ECO:0000313" key="8">
    <source>
        <dbReference type="EMBL" id="CCM00212.1"/>
    </source>
</evidence>
<evidence type="ECO:0000256" key="1">
    <source>
        <dbReference type="ARBA" id="ARBA00004141"/>
    </source>
</evidence>
<dbReference type="EMBL" id="HE796971">
    <property type="protein sequence ID" value="CCM00212.1"/>
    <property type="molecule type" value="Genomic_DNA"/>
</dbReference>
<feature type="transmembrane region" description="Helical" evidence="6">
    <location>
        <begin position="342"/>
        <end position="359"/>
    </location>
</feature>
<dbReference type="GeneID" id="24095123"/>
<sequence>MTSTSRTPYNAQTPTETYFGSDIPLAQFDDADVPSIAPHESFSRASHLDTIRSRWRSFSSQCVETFQNNTGLLLIACSQAFGSTMSVLVKKLNSVDPPVHILELIFVRMTITWIVCVSYMSITKVPDPILGPKGVRLLLAFRGVSGFTGLFGSYYSLQYLSLSDSTVLQFLAPMCTAIVGALVLKEEFRRSQAVASLCSLVGVILIARPTILFGGGSTDIASDPDVILDSRSPSVIVASSVTPAQRLSAVSVALLGVLGATGAYTSIRAIGKRAHPMHNIVGFSTQCVVSSLTAMLIIRPHIVMPTRLDWLFMLFGIGICGFMGQILMTMGLQRETAGRGTMAVYVQIIFATINDIVFFHSTPSILSLIGTVIIMTSAIYVAITKENTTALKKYGSVIGAPGDTLLEEGLLADQESDLEPPEETQPSSDVKREVDGPDKSS</sequence>
<dbReference type="OrthoDB" id="306876at2759"/>
<name>J4HUL0_9APHY</name>
<dbReference type="InParanoid" id="J4HUL0"/>
<dbReference type="InterPro" id="IPR037185">
    <property type="entry name" value="EmrE-like"/>
</dbReference>
<proteinExistence type="predicted"/>
<feature type="transmembrane region" description="Helical" evidence="6">
    <location>
        <begin position="193"/>
        <end position="214"/>
    </location>
</feature>
<feature type="transmembrane region" description="Helical" evidence="6">
    <location>
        <begin position="167"/>
        <end position="184"/>
    </location>
</feature>
<dbReference type="InterPro" id="IPR000620">
    <property type="entry name" value="EamA_dom"/>
</dbReference>
<feature type="transmembrane region" description="Helical" evidence="6">
    <location>
        <begin position="101"/>
        <end position="122"/>
    </location>
</feature>
<feature type="domain" description="EamA" evidence="7">
    <location>
        <begin position="249"/>
        <end position="381"/>
    </location>
</feature>
<gene>
    <name evidence="8" type="ORF">FIBRA_02240</name>
</gene>
<dbReference type="PANTHER" id="PTHR22911">
    <property type="entry name" value="ACYL-MALONYL CONDENSING ENZYME-RELATED"/>
    <property type="match status" value="1"/>
</dbReference>
<keyword evidence="3 6" id="KW-1133">Transmembrane helix</keyword>
<protein>
    <recommendedName>
        <fullName evidence="7">EamA domain-containing protein</fullName>
    </recommendedName>
</protein>
<feature type="transmembrane region" description="Helical" evidence="6">
    <location>
        <begin position="365"/>
        <end position="383"/>
    </location>
</feature>
<reference evidence="8 9" key="1">
    <citation type="journal article" date="2012" name="Appl. Environ. Microbiol.">
        <title>Short-read sequencing for genomic analysis of the brown rot fungus Fibroporia radiculosa.</title>
        <authorList>
            <person name="Tang J.D."/>
            <person name="Perkins A.D."/>
            <person name="Sonstegard T.S."/>
            <person name="Schroeder S.G."/>
            <person name="Burgess S.C."/>
            <person name="Diehl S.V."/>
        </authorList>
    </citation>
    <scope>NUCLEOTIDE SEQUENCE [LARGE SCALE GENOMIC DNA]</scope>
    <source>
        <strain evidence="8 9">TFFH 294</strain>
    </source>
</reference>
<evidence type="ECO:0000256" key="5">
    <source>
        <dbReference type="SAM" id="MobiDB-lite"/>
    </source>
</evidence>
<dbReference type="HOGENOM" id="CLU_032828_4_1_1"/>
<evidence type="ECO:0000256" key="3">
    <source>
        <dbReference type="ARBA" id="ARBA00022989"/>
    </source>
</evidence>
<comment type="subcellular location">
    <subcellularLocation>
        <location evidence="1">Membrane</location>
        <topology evidence="1">Multi-pass membrane protein</topology>
    </subcellularLocation>
</comment>
<dbReference type="Pfam" id="PF00892">
    <property type="entry name" value="EamA"/>
    <property type="match status" value="2"/>
</dbReference>
<dbReference type="PANTHER" id="PTHR22911:SF6">
    <property type="entry name" value="SOLUTE CARRIER FAMILY 35 MEMBER G1"/>
    <property type="match status" value="1"/>
</dbReference>
<evidence type="ECO:0000259" key="7">
    <source>
        <dbReference type="Pfam" id="PF00892"/>
    </source>
</evidence>
<keyword evidence="9" id="KW-1185">Reference proteome</keyword>
<feature type="transmembrane region" description="Helical" evidence="6">
    <location>
        <begin position="247"/>
        <end position="267"/>
    </location>
</feature>
<dbReference type="GO" id="GO:0016020">
    <property type="term" value="C:membrane"/>
    <property type="evidence" value="ECO:0007669"/>
    <property type="project" value="UniProtKB-SubCell"/>
</dbReference>
<evidence type="ECO:0000313" key="9">
    <source>
        <dbReference type="Proteomes" id="UP000006352"/>
    </source>
</evidence>
<keyword evidence="4 6" id="KW-0472">Membrane</keyword>
<accession>J4HUL0</accession>